<dbReference type="EMBL" id="CP025682">
    <property type="protein sequence ID" value="AUN93620.1"/>
    <property type="molecule type" value="Genomic_DNA"/>
</dbReference>
<organism evidence="19 20">
    <name type="scientific">Pseudazoarcus pumilus</name>
    <dbReference type="NCBI Taxonomy" id="2067960"/>
    <lineage>
        <taxon>Bacteria</taxon>
        <taxon>Pseudomonadati</taxon>
        <taxon>Pseudomonadota</taxon>
        <taxon>Betaproteobacteria</taxon>
        <taxon>Rhodocyclales</taxon>
        <taxon>Zoogloeaceae</taxon>
        <taxon>Pseudazoarcus</taxon>
    </lineage>
</organism>
<keyword evidence="9 15" id="KW-0460">Magnesium</keyword>
<dbReference type="InterPro" id="IPR027417">
    <property type="entry name" value="P-loop_NTPase"/>
</dbReference>
<comment type="domain">
    <text evidence="15">The N-terminal DNA-binding domain is a ssDNA-dependent ATPase and has ATP-dependent 3'-5' helicase function. This domain interacts with RecC.</text>
</comment>
<keyword evidence="7 15" id="KW-0269">Exonuclease</keyword>
<keyword evidence="8 15" id="KW-0067">ATP-binding</keyword>
<feature type="region of interest" description="Nuclease activity, interacts with RecD and RecA" evidence="15">
    <location>
        <begin position="909"/>
        <end position="1195"/>
    </location>
</feature>
<dbReference type="InterPro" id="IPR038726">
    <property type="entry name" value="PDDEXK_AddAB-type"/>
</dbReference>
<dbReference type="PANTHER" id="PTHR11070">
    <property type="entry name" value="UVRD / RECB / PCRA DNA HELICASE FAMILY MEMBER"/>
    <property type="match status" value="1"/>
</dbReference>
<dbReference type="SUPFAM" id="SSF52540">
    <property type="entry name" value="P-loop containing nucleoside triphosphate hydrolases"/>
    <property type="match status" value="1"/>
</dbReference>
<dbReference type="Pfam" id="PF12705">
    <property type="entry name" value="PDDEXK_1"/>
    <property type="match status" value="1"/>
</dbReference>
<dbReference type="GO" id="GO:0000724">
    <property type="term" value="P:double-strand break repair via homologous recombination"/>
    <property type="evidence" value="ECO:0007669"/>
    <property type="project" value="UniProtKB-UniRule"/>
</dbReference>
<dbReference type="CDD" id="cd22352">
    <property type="entry name" value="RecB_C-like"/>
    <property type="match status" value="1"/>
</dbReference>
<evidence type="ECO:0000259" key="18">
    <source>
        <dbReference type="PROSITE" id="PS51217"/>
    </source>
</evidence>
<protein>
    <recommendedName>
        <fullName evidence="15">RecBCD enzyme subunit RecB</fullName>
        <ecNumber evidence="15">3.1.11.5</ecNumber>
        <ecNumber evidence="15">5.6.2.4</ecNumber>
    </recommendedName>
    <alternativeName>
        <fullName evidence="15">DNA 3'-5' helicase subunit RecB</fullName>
    </alternativeName>
    <alternativeName>
        <fullName evidence="15">Exonuclease V subunit RecB</fullName>
        <shortName evidence="15">ExoV subunit RecB</shortName>
    </alternativeName>
    <alternativeName>
        <fullName evidence="15">Helicase/nuclease RecBCD subunit RecB</fullName>
    </alternativeName>
</protein>
<feature type="active site" description="For nuclease activity" evidence="15">
    <location>
        <position position="1099"/>
    </location>
</feature>
<comment type="similarity">
    <text evidence="15">Belongs to the helicase family. UvrD subfamily.</text>
</comment>
<dbReference type="InterPro" id="IPR014017">
    <property type="entry name" value="DNA_helicase_UvrD-like_C"/>
</dbReference>
<feature type="binding site" evidence="15">
    <location>
        <position position="1086"/>
    </location>
    <ligand>
        <name>Mg(2+)</name>
        <dbReference type="ChEBI" id="CHEBI:18420"/>
    </ligand>
</feature>
<dbReference type="InterPro" id="IPR000212">
    <property type="entry name" value="DNA_helicase_UvrD/REP"/>
</dbReference>
<dbReference type="Pfam" id="PF13361">
    <property type="entry name" value="UvrD_C"/>
    <property type="match status" value="1"/>
</dbReference>
<keyword evidence="12 15" id="KW-0413">Isomerase</keyword>
<comment type="subunit">
    <text evidence="15">Heterotrimer of RecB, RecC and RecD. All subunits contribute to DNA-binding. Interacts with RecA.</text>
</comment>
<feature type="binding site" evidence="15">
    <location>
        <position position="968"/>
    </location>
    <ligand>
        <name>Mg(2+)</name>
        <dbReference type="ChEBI" id="CHEBI:18420"/>
    </ligand>
</feature>
<evidence type="ECO:0000256" key="11">
    <source>
        <dbReference type="ARBA" id="ARBA00023204"/>
    </source>
</evidence>
<evidence type="ECO:0000256" key="1">
    <source>
        <dbReference type="ARBA" id="ARBA00022722"/>
    </source>
</evidence>
<accession>A0A2I6S2X6</accession>
<dbReference type="RefSeq" id="WP_102245694.1">
    <property type="nucleotide sequence ID" value="NZ_CP025682.1"/>
</dbReference>
<evidence type="ECO:0000256" key="8">
    <source>
        <dbReference type="ARBA" id="ARBA00022840"/>
    </source>
</evidence>
<evidence type="ECO:0000256" key="14">
    <source>
        <dbReference type="ARBA" id="ARBA00048988"/>
    </source>
</evidence>
<evidence type="ECO:0000256" key="7">
    <source>
        <dbReference type="ARBA" id="ARBA00022839"/>
    </source>
</evidence>
<dbReference type="PROSITE" id="PS51217">
    <property type="entry name" value="UVRD_HELICASE_CTER"/>
    <property type="match status" value="1"/>
</dbReference>
<comment type="catalytic activity">
    <reaction evidence="13 15">
        <text>Couples ATP hydrolysis with the unwinding of duplex DNA by translocating in the 3'-5' direction.</text>
        <dbReference type="EC" id="5.6.2.4"/>
    </reaction>
</comment>
<keyword evidence="1 15" id="KW-0540">Nuclease</keyword>
<dbReference type="InterPro" id="IPR011604">
    <property type="entry name" value="PDDEXK-like_dom_sf"/>
</dbReference>
<dbReference type="PROSITE" id="PS51198">
    <property type="entry name" value="UVRD_HELICASE_ATP_BIND"/>
    <property type="match status" value="1"/>
</dbReference>
<keyword evidence="20" id="KW-1185">Reference proteome</keyword>
<dbReference type="GO" id="GO:0043138">
    <property type="term" value="F:3'-5' DNA helicase activity"/>
    <property type="evidence" value="ECO:0007669"/>
    <property type="project" value="UniProtKB-UniRule"/>
</dbReference>
<dbReference type="GO" id="GO:0005829">
    <property type="term" value="C:cytosol"/>
    <property type="evidence" value="ECO:0007669"/>
    <property type="project" value="TreeGrafter"/>
</dbReference>
<comment type="miscellaneous">
    <text evidence="15">In the RecBCD complex, RecB has a slow 3'-5' helicase, an exonuclease activity and loads RecA onto ssDNA, RecD has a fast 5'-3' helicase activity, while RecC stimulates the ATPase and processivity of the RecB helicase and contributes to recognition of the Chi site.</text>
</comment>
<keyword evidence="10 15" id="KW-0238">DNA-binding</keyword>
<dbReference type="Gene3D" id="1.10.3170.10">
    <property type="entry name" value="Recbcd, chain B, domain 2"/>
    <property type="match status" value="1"/>
</dbReference>
<evidence type="ECO:0000256" key="6">
    <source>
        <dbReference type="ARBA" id="ARBA00022806"/>
    </source>
</evidence>
<dbReference type="GO" id="GO:0003677">
    <property type="term" value="F:DNA binding"/>
    <property type="evidence" value="ECO:0007669"/>
    <property type="project" value="UniProtKB-UniRule"/>
</dbReference>
<feature type="binding site" evidence="16">
    <location>
        <begin position="22"/>
        <end position="29"/>
    </location>
    <ligand>
        <name>ATP</name>
        <dbReference type="ChEBI" id="CHEBI:30616"/>
    </ligand>
</feature>
<dbReference type="Gene3D" id="1.10.486.10">
    <property type="entry name" value="PCRA, domain 4"/>
    <property type="match status" value="1"/>
</dbReference>
<dbReference type="EC" id="5.6.2.4" evidence="15"/>
<evidence type="ECO:0000256" key="16">
    <source>
        <dbReference type="PROSITE-ProRule" id="PRU00560"/>
    </source>
</evidence>
<dbReference type="HAMAP" id="MF_01485">
    <property type="entry name" value="RecB"/>
    <property type="match status" value="1"/>
</dbReference>
<dbReference type="AlphaFoldDB" id="A0A2I6S2X6"/>
<dbReference type="InterPro" id="IPR014016">
    <property type="entry name" value="UvrD-like_ATP-bd"/>
</dbReference>
<evidence type="ECO:0000313" key="19">
    <source>
        <dbReference type="EMBL" id="AUN93620.1"/>
    </source>
</evidence>
<comment type="cofactor">
    <cofactor evidence="15">
        <name>Mg(2+)</name>
        <dbReference type="ChEBI" id="CHEBI:18420"/>
    </cofactor>
    <text evidence="15">Binds 1 Mg(2+) ion per subunit.</text>
</comment>
<comment type="domain">
    <text evidence="15">The C-terminal domain has nuclease activity and interacts with RecD. It interacts with RecA, facilitating its loading onto ssDNA.</text>
</comment>
<keyword evidence="5 15" id="KW-0378">Hydrolase</keyword>
<dbReference type="EC" id="3.1.11.5" evidence="15"/>
<dbReference type="PANTHER" id="PTHR11070:SF23">
    <property type="entry name" value="RECBCD ENZYME SUBUNIT RECB"/>
    <property type="match status" value="1"/>
</dbReference>
<comment type="catalytic activity">
    <reaction evidence="14 15">
        <text>ATP + H2O = ADP + phosphate + H(+)</text>
        <dbReference type="Rhea" id="RHEA:13065"/>
        <dbReference type="ChEBI" id="CHEBI:15377"/>
        <dbReference type="ChEBI" id="CHEBI:15378"/>
        <dbReference type="ChEBI" id="CHEBI:30616"/>
        <dbReference type="ChEBI" id="CHEBI:43474"/>
        <dbReference type="ChEBI" id="CHEBI:456216"/>
        <dbReference type="EC" id="5.6.2.4"/>
    </reaction>
</comment>
<dbReference type="SUPFAM" id="SSF52980">
    <property type="entry name" value="Restriction endonuclease-like"/>
    <property type="match status" value="1"/>
</dbReference>
<evidence type="ECO:0000256" key="3">
    <source>
        <dbReference type="ARBA" id="ARBA00022741"/>
    </source>
</evidence>
<evidence type="ECO:0000256" key="2">
    <source>
        <dbReference type="ARBA" id="ARBA00022723"/>
    </source>
</evidence>
<evidence type="ECO:0000256" key="15">
    <source>
        <dbReference type="HAMAP-Rule" id="MF_01485"/>
    </source>
</evidence>
<keyword evidence="4 15" id="KW-0227">DNA damage</keyword>
<feature type="domain" description="UvrD-like helicase C-terminal" evidence="18">
    <location>
        <begin position="461"/>
        <end position="764"/>
    </location>
</feature>
<dbReference type="GO" id="GO:0008854">
    <property type="term" value="F:exodeoxyribonuclease V activity"/>
    <property type="evidence" value="ECO:0007669"/>
    <property type="project" value="UniProtKB-EC"/>
</dbReference>
<dbReference type="Gene3D" id="3.90.320.10">
    <property type="match status" value="1"/>
</dbReference>
<dbReference type="KEGG" id="atw:C0099_00915"/>
<dbReference type="Proteomes" id="UP000242205">
    <property type="component" value="Chromosome"/>
</dbReference>
<gene>
    <name evidence="15 19" type="primary">recB</name>
    <name evidence="19" type="ORF">C0099_00915</name>
</gene>
<sequence length="1195" mass="132029">MSIVHPLDAASFPLSGSRLIEAAAGTGKTWTIAALYVRLVLGHKGETAFARELDPPEILVVTFTEAATRELRDRIRRRLSEAASAFEQPESAVDEFLTGLRAGYSAEELPGRARRLRMAAEWMDEAAVSTIHAWCRRVLAEHAFDSGSPFALKLETDHTELRDEAVRDWWRSFMLPLPAESVAEVRRWWAAPDVLAEALKDVLAHADRLPPADDPAATLSSALAERNRLLAALKAPWGAWVNELRVLFDEARAQGVSLRRDWYDGWLDALDAWQADAEIIDPGLSDSAFRRLSPEGVREAWKKKGEPPEHPAFAAIEALQPALAELPDARADVLRHAARWVAARFEAEKRRRAEIGFDDLLARLAAALEGLNGPQLAARIRAKYPVALIDEFQDTDPVQYRIFDAVYRVEAPADDCALVLIGDPKQAIYAFRGADIHTYLVARRACAERLYTLNRNHRSTLGMVDAANRVFAFADQQADGAFLFGAGADSSVPFSPADAKGREERFECAGLEVAPLTLWHLPAPEGKARRGDERALIAASCASTIRRLLADAQAGFRQGDNFTPLRPADIAVLVNTRSEAAIVREALSARGVRSVYLSGRDSVFASAQAMELQLWLEACAEPDEPRRVRSALATATLGLDWAALDALDRDERAWEETVLRFRTYREVWRRQGVLPMLRHLLHDYDVPARMLASDGGERVLTDLLHLAELLQQASQTLEGEHALIRHLASECQDAADGTSNEGRQIRLESDADLVQVVTVHKSKGLEYPLVFLPFGCSARDRDGKKLPVVWHDDEGRLKLSLVEYAPGRERAEHERRAEDVRKLYVALTRARHATWVGVAPFDTLKASALGHVLGEVDAAELPARLAELRGDCEHIAVALTPEPDHERLNEAAEGAQLQARTPVAAPREPWWIASYSALRTAGGTPDTPAEDVFREVLSEPAPEALQTKPAPGSVHAFPRGAAAGTFLHDLLEWAAREGFAAIAADTARLQAEVERRATPRGWAEWVAPLTGWLRSLITTPLPLPGGVACALAEPTTLSPELEFWLSAGRVDTRALDALVCQHTLDAAPRPALEPAQLSGMLKGFIDLVFEFDGRYYVIDYKSNWLGADETAYTPEAMRTAILEARYELQYVLYLFALHRQLRARLPGYDYDRHIGGAAYVFLRGIGAESRGVHVERPPRELIEALDALFSVREAA</sequence>
<feature type="domain" description="UvrD-like helicase ATP-binding" evidence="17">
    <location>
        <begin position="1"/>
        <end position="460"/>
    </location>
</feature>
<comment type="function">
    <text evidence="15">A helicase/nuclease that prepares dsDNA breaks (DSB) for recombinational DNA repair. Binds to DSBs and unwinds DNA via a highly rapid and processive ATP-dependent bidirectional helicase activity. Unwinds dsDNA until it encounters a Chi (crossover hotspot instigator) sequence from the 3' direction. Cuts ssDNA a few nucleotides 3' to the Chi site. The properties and activities of the enzyme are changed at Chi. The Chi-altered holoenzyme produces a long 3'-ssDNA overhang and facilitates RecA-binding to the ssDNA for homologous DNA recombination and repair. Holoenzyme degrades any linearized DNA that is unable to undergo homologous recombination. In the holoenzyme this subunit contributes ATPase, 3'-5' helicase, exonuclease activity and loads RecA onto ssDNA.</text>
</comment>
<evidence type="ECO:0000256" key="9">
    <source>
        <dbReference type="ARBA" id="ARBA00022842"/>
    </source>
</evidence>
<evidence type="ECO:0000256" key="5">
    <source>
        <dbReference type="ARBA" id="ARBA00022801"/>
    </source>
</evidence>
<evidence type="ECO:0000313" key="20">
    <source>
        <dbReference type="Proteomes" id="UP000242205"/>
    </source>
</evidence>
<dbReference type="Gene3D" id="3.40.50.300">
    <property type="entry name" value="P-loop containing nucleotide triphosphate hydrolases"/>
    <property type="match status" value="2"/>
</dbReference>
<keyword evidence="2 15" id="KW-0479">Metal-binding</keyword>
<evidence type="ECO:0000256" key="13">
    <source>
        <dbReference type="ARBA" id="ARBA00034617"/>
    </source>
</evidence>
<evidence type="ECO:0000256" key="4">
    <source>
        <dbReference type="ARBA" id="ARBA00022763"/>
    </source>
</evidence>
<keyword evidence="11 15" id="KW-0234">DNA repair</keyword>
<feature type="region of interest" description="DNA-binding and helicase activity, interacts with RecC" evidence="15">
    <location>
        <begin position="1"/>
        <end position="866"/>
    </location>
</feature>
<evidence type="ECO:0000256" key="10">
    <source>
        <dbReference type="ARBA" id="ARBA00023125"/>
    </source>
</evidence>
<evidence type="ECO:0000256" key="12">
    <source>
        <dbReference type="ARBA" id="ARBA00023235"/>
    </source>
</evidence>
<feature type="binding site" evidence="15">
    <location>
        <position position="1099"/>
    </location>
    <ligand>
        <name>Mg(2+)</name>
        <dbReference type="ChEBI" id="CHEBI:18420"/>
    </ligand>
</feature>
<dbReference type="GO" id="GO:0000287">
    <property type="term" value="F:magnesium ion binding"/>
    <property type="evidence" value="ECO:0007669"/>
    <property type="project" value="UniProtKB-UniRule"/>
</dbReference>
<dbReference type="GO" id="GO:0009338">
    <property type="term" value="C:exodeoxyribonuclease V complex"/>
    <property type="evidence" value="ECO:0007669"/>
    <property type="project" value="TreeGrafter"/>
</dbReference>
<reference evidence="19 20" key="1">
    <citation type="submission" date="2018-01" db="EMBL/GenBank/DDBJ databases">
        <authorList>
            <person name="Fu G.-Y."/>
        </authorList>
    </citation>
    <scope>NUCLEOTIDE SEQUENCE [LARGE SCALE GENOMIC DNA]</scope>
    <source>
        <strain evidence="19 20">SY39</strain>
    </source>
</reference>
<name>A0A2I6S2X6_9RHOO</name>
<dbReference type="InterPro" id="IPR011335">
    <property type="entry name" value="Restrct_endonuc-II-like"/>
</dbReference>
<dbReference type="NCBIfam" id="TIGR00609">
    <property type="entry name" value="recB"/>
    <property type="match status" value="1"/>
</dbReference>
<dbReference type="InterPro" id="IPR004586">
    <property type="entry name" value="RecB"/>
</dbReference>
<dbReference type="GO" id="GO:0016887">
    <property type="term" value="F:ATP hydrolysis activity"/>
    <property type="evidence" value="ECO:0007669"/>
    <property type="project" value="RHEA"/>
</dbReference>
<dbReference type="Pfam" id="PF00580">
    <property type="entry name" value="UvrD-helicase"/>
    <property type="match status" value="1"/>
</dbReference>
<evidence type="ECO:0000259" key="17">
    <source>
        <dbReference type="PROSITE" id="PS51198"/>
    </source>
</evidence>
<proteinExistence type="inferred from homology"/>
<comment type="catalytic activity">
    <reaction evidence="15">
        <text>Exonucleolytic cleavage (in the presence of ATP) in either 5'- to 3'- or 3'- to 5'-direction to yield 5'-phosphooligonucleotides.</text>
        <dbReference type="EC" id="3.1.11.5"/>
    </reaction>
</comment>
<keyword evidence="3 15" id="KW-0547">Nucleotide-binding</keyword>
<keyword evidence="6 15" id="KW-0347">Helicase</keyword>
<dbReference type="GO" id="GO:0005524">
    <property type="term" value="F:ATP binding"/>
    <property type="evidence" value="ECO:0007669"/>
    <property type="project" value="UniProtKB-UniRule"/>
</dbReference>
<dbReference type="OrthoDB" id="5905204at2"/>